<dbReference type="AlphaFoldDB" id="A0A392VYD4"/>
<accession>A0A392VYD4</accession>
<evidence type="ECO:0000256" key="1">
    <source>
        <dbReference type="SAM" id="MobiDB-lite"/>
    </source>
</evidence>
<organism evidence="2 3">
    <name type="scientific">Trifolium medium</name>
    <dbReference type="NCBI Taxonomy" id="97028"/>
    <lineage>
        <taxon>Eukaryota</taxon>
        <taxon>Viridiplantae</taxon>
        <taxon>Streptophyta</taxon>
        <taxon>Embryophyta</taxon>
        <taxon>Tracheophyta</taxon>
        <taxon>Spermatophyta</taxon>
        <taxon>Magnoliopsida</taxon>
        <taxon>eudicotyledons</taxon>
        <taxon>Gunneridae</taxon>
        <taxon>Pentapetalae</taxon>
        <taxon>rosids</taxon>
        <taxon>fabids</taxon>
        <taxon>Fabales</taxon>
        <taxon>Fabaceae</taxon>
        <taxon>Papilionoideae</taxon>
        <taxon>50 kb inversion clade</taxon>
        <taxon>NPAAA clade</taxon>
        <taxon>Hologalegina</taxon>
        <taxon>IRL clade</taxon>
        <taxon>Trifolieae</taxon>
        <taxon>Trifolium</taxon>
    </lineage>
</organism>
<feature type="non-terminal residue" evidence="2">
    <location>
        <position position="1"/>
    </location>
</feature>
<reference evidence="2 3" key="1">
    <citation type="journal article" date="2018" name="Front. Plant Sci.">
        <title>Red Clover (Trifolium pratense) and Zigzag Clover (T. medium) - A Picture of Genomic Similarities and Differences.</title>
        <authorList>
            <person name="Dluhosova J."/>
            <person name="Istvanek J."/>
            <person name="Nedelnik J."/>
            <person name="Repkova J."/>
        </authorList>
    </citation>
    <scope>NUCLEOTIDE SEQUENCE [LARGE SCALE GENOMIC DNA]</scope>
    <source>
        <strain evidence="3">cv. 10/8</strain>
        <tissue evidence="2">Leaf</tissue>
    </source>
</reference>
<protein>
    <submittedName>
        <fullName evidence="2">Uncharacterized protein</fullName>
    </submittedName>
</protein>
<dbReference type="Proteomes" id="UP000265520">
    <property type="component" value="Unassembled WGS sequence"/>
</dbReference>
<evidence type="ECO:0000313" key="3">
    <source>
        <dbReference type="Proteomes" id="UP000265520"/>
    </source>
</evidence>
<keyword evidence="3" id="KW-1185">Reference proteome</keyword>
<comment type="caution">
    <text evidence="2">The sequence shown here is derived from an EMBL/GenBank/DDBJ whole genome shotgun (WGS) entry which is preliminary data.</text>
</comment>
<sequence>VTTLRAESVTTPASMPPVSAPQYQVSDGYPWGMP</sequence>
<name>A0A392VYD4_9FABA</name>
<feature type="compositionally biased region" description="Polar residues" evidence="1">
    <location>
        <begin position="1"/>
        <end position="13"/>
    </location>
</feature>
<proteinExistence type="predicted"/>
<feature type="region of interest" description="Disordered" evidence="1">
    <location>
        <begin position="1"/>
        <end position="34"/>
    </location>
</feature>
<dbReference type="EMBL" id="LXQA011272786">
    <property type="protein sequence ID" value="MCI91470.1"/>
    <property type="molecule type" value="Genomic_DNA"/>
</dbReference>
<evidence type="ECO:0000313" key="2">
    <source>
        <dbReference type="EMBL" id="MCI91470.1"/>
    </source>
</evidence>